<evidence type="ECO:0000256" key="1">
    <source>
        <dbReference type="ARBA" id="ARBA00023015"/>
    </source>
</evidence>
<sequence>MSKTPSDPSGQVAPNPGAAWSFDAARIAPERRAEAWAQAMRRLYLPFAEPAEGGGAEGTVVARTSPMGFDFALVSGAAQTISGRTPGVERGLWLGLLIEGMARLQAEEGESPLDSSTLIYGATGIDAALSFESEFRQLFVRIPSVAIDARLLTPLAARVGIIRPADVTSHALLAILQSVATSLEIGRVENPAPVDSALVELLVPVLAEAGGKVARGGATASRARQFERMCRLLEAQLGDPCLGVRKVAAMEGVSVRYMQQLFASSGQTVSGYIKGRRLERARSELQSPLHSQLSITEIGFRWGFSQSAHFSRAYRERFGESPRETRRRAQSHA</sequence>
<reference evidence="5 6" key="1">
    <citation type="submission" date="2024-05" db="EMBL/GenBank/DDBJ databases">
        <authorList>
            <person name="Park S."/>
        </authorList>
    </citation>
    <scope>NUCLEOTIDE SEQUENCE [LARGE SCALE GENOMIC DNA]</scope>
    <source>
        <strain evidence="5 6">DGU5</strain>
    </source>
</reference>
<keyword evidence="6" id="KW-1185">Reference proteome</keyword>
<dbReference type="PROSITE" id="PS01124">
    <property type="entry name" value="HTH_ARAC_FAMILY_2"/>
    <property type="match status" value="1"/>
</dbReference>
<evidence type="ECO:0000313" key="5">
    <source>
        <dbReference type="EMBL" id="MEN7538589.1"/>
    </source>
</evidence>
<dbReference type="SMART" id="SM00342">
    <property type="entry name" value="HTH_ARAC"/>
    <property type="match status" value="1"/>
</dbReference>
<accession>A0ABV0D0D4</accession>
<dbReference type="InterPro" id="IPR020449">
    <property type="entry name" value="Tscrpt_reg_AraC-type_HTH"/>
</dbReference>
<dbReference type="Pfam" id="PF12833">
    <property type="entry name" value="HTH_18"/>
    <property type="match status" value="1"/>
</dbReference>
<feature type="domain" description="HTH araC/xylS-type" evidence="4">
    <location>
        <begin position="227"/>
        <end position="328"/>
    </location>
</feature>
<dbReference type="InterPro" id="IPR050204">
    <property type="entry name" value="AraC_XylS_family_regulators"/>
</dbReference>
<gene>
    <name evidence="5" type="ORF">ABDJ38_15520</name>
</gene>
<keyword evidence="2" id="KW-0238">DNA-binding</keyword>
<evidence type="ECO:0000313" key="6">
    <source>
        <dbReference type="Proteomes" id="UP001484535"/>
    </source>
</evidence>
<dbReference type="PANTHER" id="PTHR46796:SF6">
    <property type="entry name" value="ARAC SUBFAMILY"/>
    <property type="match status" value="1"/>
</dbReference>
<keyword evidence="1" id="KW-0805">Transcription regulation</keyword>
<dbReference type="SUPFAM" id="SSF46689">
    <property type="entry name" value="Homeodomain-like"/>
    <property type="match status" value="1"/>
</dbReference>
<dbReference type="PROSITE" id="PS00041">
    <property type="entry name" value="HTH_ARAC_FAMILY_1"/>
    <property type="match status" value="1"/>
</dbReference>
<dbReference type="InterPro" id="IPR018062">
    <property type="entry name" value="HTH_AraC-typ_CS"/>
</dbReference>
<keyword evidence="3" id="KW-0804">Transcription</keyword>
<name>A0ABV0D0D4_9SPHN</name>
<dbReference type="EMBL" id="JBDLBR010000006">
    <property type="protein sequence ID" value="MEN7538589.1"/>
    <property type="molecule type" value="Genomic_DNA"/>
</dbReference>
<evidence type="ECO:0000259" key="4">
    <source>
        <dbReference type="PROSITE" id="PS01124"/>
    </source>
</evidence>
<comment type="caution">
    <text evidence="5">The sequence shown here is derived from an EMBL/GenBank/DDBJ whole genome shotgun (WGS) entry which is preliminary data.</text>
</comment>
<dbReference type="PANTHER" id="PTHR46796">
    <property type="entry name" value="HTH-TYPE TRANSCRIPTIONAL ACTIVATOR RHAS-RELATED"/>
    <property type="match status" value="1"/>
</dbReference>
<dbReference type="InterPro" id="IPR018060">
    <property type="entry name" value="HTH_AraC"/>
</dbReference>
<dbReference type="InterPro" id="IPR009057">
    <property type="entry name" value="Homeodomain-like_sf"/>
</dbReference>
<protein>
    <submittedName>
        <fullName evidence="5">Helix-turn-helix domain-containing protein</fullName>
    </submittedName>
</protein>
<dbReference type="Gene3D" id="1.10.10.60">
    <property type="entry name" value="Homeodomain-like"/>
    <property type="match status" value="1"/>
</dbReference>
<dbReference type="PRINTS" id="PR00032">
    <property type="entry name" value="HTHARAC"/>
</dbReference>
<organism evidence="5 6">
    <name type="scientific">Aurantiacibacter flavus</name>
    <dbReference type="NCBI Taxonomy" id="3145232"/>
    <lineage>
        <taxon>Bacteria</taxon>
        <taxon>Pseudomonadati</taxon>
        <taxon>Pseudomonadota</taxon>
        <taxon>Alphaproteobacteria</taxon>
        <taxon>Sphingomonadales</taxon>
        <taxon>Erythrobacteraceae</taxon>
        <taxon>Aurantiacibacter</taxon>
    </lineage>
</organism>
<evidence type="ECO:0000256" key="2">
    <source>
        <dbReference type="ARBA" id="ARBA00023125"/>
    </source>
</evidence>
<dbReference type="RefSeq" id="WP_346786047.1">
    <property type="nucleotide sequence ID" value="NZ_JBDLBR010000006.1"/>
</dbReference>
<proteinExistence type="predicted"/>
<dbReference type="Proteomes" id="UP001484535">
    <property type="component" value="Unassembled WGS sequence"/>
</dbReference>
<evidence type="ECO:0000256" key="3">
    <source>
        <dbReference type="ARBA" id="ARBA00023163"/>
    </source>
</evidence>